<comment type="caution">
    <text evidence="5">Lacks conserved residue(s) required for the propagation of feature annotation.</text>
</comment>
<dbReference type="InterPro" id="IPR011030">
    <property type="entry name" value="Lipovitellin_superhlx_dom"/>
</dbReference>
<evidence type="ECO:0000256" key="6">
    <source>
        <dbReference type="SAM" id="Coils"/>
    </source>
</evidence>
<evidence type="ECO:0000313" key="10">
    <source>
        <dbReference type="Proteomes" id="UP000668214"/>
    </source>
</evidence>
<keyword evidence="4" id="KW-0539">Nucleus</keyword>
<feature type="region of interest" description="Disordered" evidence="7">
    <location>
        <begin position="138"/>
        <end position="214"/>
    </location>
</feature>
<evidence type="ECO:0000259" key="8">
    <source>
        <dbReference type="PROSITE" id="PS51211"/>
    </source>
</evidence>
<evidence type="ECO:0000256" key="2">
    <source>
        <dbReference type="ARBA" id="ARBA00010801"/>
    </source>
</evidence>
<feature type="non-terminal residue" evidence="9">
    <location>
        <position position="1"/>
    </location>
</feature>
<feature type="compositionally biased region" description="Basic and acidic residues" evidence="7">
    <location>
        <begin position="172"/>
        <end position="214"/>
    </location>
</feature>
<evidence type="ECO:0000256" key="7">
    <source>
        <dbReference type="SAM" id="MobiDB-lite"/>
    </source>
</evidence>
<keyword evidence="10" id="KW-1185">Reference proteome</keyword>
<evidence type="ECO:0000256" key="4">
    <source>
        <dbReference type="ARBA" id="ARBA00023242"/>
    </source>
</evidence>
<organism evidence="9 10">
    <name type="scientific">Pseudoatta argentina</name>
    <dbReference type="NCBI Taxonomy" id="621737"/>
    <lineage>
        <taxon>Eukaryota</taxon>
        <taxon>Metazoa</taxon>
        <taxon>Ecdysozoa</taxon>
        <taxon>Arthropoda</taxon>
        <taxon>Hexapoda</taxon>
        <taxon>Insecta</taxon>
        <taxon>Pterygota</taxon>
        <taxon>Neoptera</taxon>
        <taxon>Endopterygota</taxon>
        <taxon>Hymenoptera</taxon>
        <taxon>Apocrita</taxon>
        <taxon>Aculeata</taxon>
        <taxon>Formicoidea</taxon>
        <taxon>Formicidae</taxon>
        <taxon>Myrmicinae</taxon>
        <taxon>Pseudoatta</taxon>
    </lineage>
</organism>
<comment type="similarity">
    <text evidence="2">Belongs to the GCF family.</text>
</comment>
<dbReference type="EMBL" id="JAANIA010001575">
    <property type="protein sequence ID" value="KAG5319934.1"/>
    <property type="molecule type" value="Genomic_DNA"/>
</dbReference>
<accession>A0A836JUC4</accession>
<dbReference type="InterPro" id="IPR022783">
    <property type="entry name" value="GCFC_dom"/>
</dbReference>
<feature type="compositionally biased region" description="Basic residues" evidence="7">
    <location>
        <begin position="1"/>
        <end position="13"/>
    </location>
</feature>
<gene>
    <name evidence="9" type="primary">Paxbp1</name>
    <name evidence="9" type="ORF">G6Z78_0004508</name>
</gene>
<feature type="region of interest" description="Disordered" evidence="7">
    <location>
        <begin position="1"/>
        <end position="54"/>
    </location>
</feature>
<dbReference type="GO" id="GO:0000398">
    <property type="term" value="P:mRNA splicing, via spliceosome"/>
    <property type="evidence" value="ECO:0007669"/>
    <property type="project" value="InterPro"/>
</dbReference>
<evidence type="ECO:0000313" key="9">
    <source>
        <dbReference type="EMBL" id="KAG5319934.1"/>
    </source>
</evidence>
<dbReference type="GO" id="GO:0003677">
    <property type="term" value="F:DNA binding"/>
    <property type="evidence" value="ECO:0007669"/>
    <property type="project" value="InterPro"/>
</dbReference>
<dbReference type="Gene3D" id="2.30.230.10">
    <property type="entry name" value="Lipovitellin, beta-sheet shell regions, chain A"/>
    <property type="match status" value="1"/>
</dbReference>
<comment type="subcellular location">
    <subcellularLocation>
        <location evidence="1">Nucleus</location>
    </subcellularLocation>
</comment>
<dbReference type="Proteomes" id="UP000668214">
    <property type="component" value="Unassembled WGS sequence"/>
</dbReference>
<dbReference type="InterPro" id="IPR015255">
    <property type="entry name" value="Vitellinogen_open_b-sht"/>
</dbReference>
<evidence type="ECO:0000256" key="1">
    <source>
        <dbReference type="ARBA" id="ARBA00004123"/>
    </source>
</evidence>
<feature type="coiled-coil region" evidence="6">
    <location>
        <begin position="313"/>
        <end position="354"/>
    </location>
</feature>
<dbReference type="Gene3D" id="1.25.10.20">
    <property type="entry name" value="Vitellinogen, superhelical"/>
    <property type="match status" value="1"/>
</dbReference>
<dbReference type="PROSITE" id="PS51211">
    <property type="entry name" value="VITELLOGENIN"/>
    <property type="match status" value="1"/>
</dbReference>
<dbReference type="SMART" id="SM00638">
    <property type="entry name" value="LPD_N"/>
    <property type="match status" value="1"/>
</dbReference>
<dbReference type="SUPFAM" id="SSF56968">
    <property type="entry name" value="Lipovitellin-phosvitin complex, beta-sheet shell regions"/>
    <property type="match status" value="1"/>
</dbReference>
<dbReference type="SUPFAM" id="SSF48431">
    <property type="entry name" value="Lipovitellin-phosvitin complex, superhelical domain"/>
    <property type="match status" value="1"/>
</dbReference>
<dbReference type="Pfam" id="PF07842">
    <property type="entry name" value="GCFC"/>
    <property type="match status" value="1"/>
</dbReference>
<dbReference type="InterPro" id="IPR015816">
    <property type="entry name" value="Vitellinogen_b-sht_N"/>
</dbReference>
<dbReference type="Pfam" id="PF01347">
    <property type="entry name" value="Vitellogenin_N"/>
    <property type="match status" value="2"/>
</dbReference>
<reference evidence="9" key="1">
    <citation type="submission" date="2020-02" db="EMBL/GenBank/DDBJ databases">
        <title>Relaxed selection underlies rapid genomic changes in the transitions from sociality to social parasitism in ants.</title>
        <authorList>
            <person name="Bi X."/>
        </authorList>
    </citation>
    <scope>NUCLEOTIDE SEQUENCE</scope>
    <source>
        <strain evidence="9">BGI-DK2014c</strain>
        <tissue evidence="9">Whole body</tissue>
    </source>
</reference>
<feature type="compositionally biased region" description="Basic and acidic residues" evidence="7">
    <location>
        <begin position="77"/>
        <end position="94"/>
    </location>
</feature>
<comment type="caution">
    <text evidence="9">The sequence shown here is derived from an EMBL/GenBank/DDBJ whole genome shotgun (WGS) entry which is preliminary data.</text>
</comment>
<dbReference type="PANTHER" id="PTHR12214:SF0">
    <property type="entry name" value="LD29489P"/>
    <property type="match status" value="1"/>
</dbReference>
<sequence length="2144" mass="246412">MSLFNKPKRNIRRRPFDDEDEDNENRMEVEDAQPVKVKTKKDKPKQTRLSFGEELEQGDDGEVFIVKKSSRSKKLMKQLDHERRKKKGEEKMQVDTEQANKSIKQEKDLEIKTDDLVVKIKNTGPLILNGRAALAAGKDDYTSGEEEDEPCSHKFRKNTDKAEAVKILLESTDDKGKSRLIREEDHDRSDDDDSQDRLDMTVNTEARDKEKRREAFLASQVPLKFSDNESEHENEEEEWEAQQIRKGVTGAQIAAAQQDSMLQQQYTMGMNVNQIIGSGVPLEMVLMPAPPPPPSIQPPDPTKIVPVTSQEVVNRMRTRLDNLKEVHRRHQQDQERLEGELQQTIKELDESEVRTPHYAQRFRYYQELRGYVTDLVECLDEKLPLVIDLEQRWLDLYGERSVELMERRRQDTRDQAEEITTTARGQAIRRGPEVEIHVRRATEREGRRARRRRARELASNIPKHIDGMSSDDEVTEQQNLVFKQAKDEIDNNCKDIFSDVMEEYCTVRGILSKFESWRETDMDAYTEAYVSLCLPKIISPIIRLQLLTWNPIMESADLERTKWYNTLLLYALDSKETEESLKRDPDVRLIPSTIEKIVIPKLTSIIEKIWDPMSTSQTLRLVGTINRLIKEYPNLNDSSKQLETLFNAILDKIKAAIENDVFIPIFPKQVWDTKHQFFQRQFAMAVKLLRNLLSWQGILGDIQLKNLALGSLLNRYLLAGLRVSCPTDALFKANMIMSTLPRAWLQGETIEHLKMFATLIQQLSEQLDQANPAHNTEIVAQSLFRSGKEYIYSYNTISSTGVLVPSNAASSWNLHGKLVIHTEDDFVTIQLQSLKTNMHNGNVKKVIEDIDIYDDAVELLKPFRLSYNKGLIENFSTETEPKNVVEDINITNHYGKCDIDYIVSPEDDSRLIRKSFDPRMCIGHPSRYWSNVPKVQCTDDDQNPILKSSERMYQLKTDGFVHNIISVNASGGIYVQPFQSMGEAQYHFVRQTIELASVKDIANKIITNNLRTTVLQHELPEIDLTQGRGTPDKNFIFKSISHLLDRLSHRLENPGLDTEIHNLHNTTISVLLYYLGMLDRVDLGKAYTRISGTSYKEETIRNMFLEALPQVGSRESALFILDLVQGNEVSDMSAIQLLMRLPFHIKKPDVQLLVSLQPLLALPSKICAEVQNTAILTYGTLIYKTCLVHCPYEMLDDYVRLYLDKFTETTLYEQKMIWLEGLANIQLGKVVEFLEPIATGNNAESRHFRVLAAWASIPTAPLRPDVIYPVYWPILLNRTEHLEMRVAALTLLIVSSPTPNRLISLYWYMQNEPNQHLYNYFYTMLKSMERTTHPCYRRISKIAAQFSRVLRVPNNEYMITGNYLIDYQDSLRRFGAMLHGIIIANPSTNIPEVIYVTLNNYASGTHLNHVSLYIKAEGIFHSLATSFDNPTNIKDILKEFKLDERMKGPMHLEIITRIQEKTVLCVHWNETNIVEGLKYLSSLSDNIYQTYYNMEFHVNQQRINVPLAIESVQVTDFGTNVRLAMTGTSLFSMRGNFTRDFPGRNNHIILRTSVHGIETIENYNPLVDLWHSAERVQSLHGYLPINVTLGLDERPFISYDTLEEHLKTGITVHARTLTNIRGANVRSKLNRVCRSCSVSHTVVKSPSSDLQTVNILNVGLPELGGRLQVKIFDCESMISYETLINDIWSFHRSNYQTWPSMKFVLIGLHFLDYFTFVPPKGSCGLAAYIEALKFGPSQTKLEYIKSENRHILSLTHHDLQSSQVLHQWNLAGLYEATSWLSDAIKFKATKIVPNERVLKFCVEAERHMPWQWEILSNEPSESYRIKLNFIWGLSDTVKGKCSGSSLSINLIGEISSKQLEESKRASWPYGECKNESEGKRIVPYTNSCYEVSKEMSTLRKYKILAQHENLPESLSKLVWKLYALYDLIGGNSSIARKSDQLAITAIFPKDSNVGELQLNGDKVAIEYNSHFIDLFLTRMRIHKYMEIPLFRMFSSACIITLDSIKSAYNTVYSFAKNSEVILLGQCYDENPRFVLTAANGVYGINVNLTDESGTTRIMADKDRGILYNATSSIQLQSDYVFHKLGTKKIKMGDKAIDILLPNLFLYMRWTQQQVLIFFSNHVLEFSCGICTLDHPNIDRLYEKL</sequence>
<protein>
    <submittedName>
        <fullName evidence="9">PAXB1 protein</fullName>
    </submittedName>
</protein>
<dbReference type="SMART" id="SM01169">
    <property type="entry name" value="DUF1943"/>
    <property type="match status" value="1"/>
</dbReference>
<feature type="non-terminal residue" evidence="9">
    <location>
        <position position="2144"/>
    </location>
</feature>
<dbReference type="GO" id="GO:0005634">
    <property type="term" value="C:nucleus"/>
    <property type="evidence" value="ECO:0007669"/>
    <property type="project" value="UniProtKB-SubCell"/>
</dbReference>
<dbReference type="InterPro" id="IPR012890">
    <property type="entry name" value="GCFC2-like"/>
</dbReference>
<feature type="domain" description="Vitellogenin" evidence="8">
    <location>
        <begin position="736"/>
        <end position="1394"/>
    </location>
</feature>
<feature type="region of interest" description="Disordered" evidence="7">
    <location>
        <begin position="70"/>
        <end position="102"/>
    </location>
</feature>
<evidence type="ECO:0000256" key="5">
    <source>
        <dbReference type="PROSITE-ProRule" id="PRU00557"/>
    </source>
</evidence>
<proteinExistence type="inferred from homology"/>
<keyword evidence="3" id="KW-0732">Signal</keyword>
<dbReference type="InterPro" id="IPR015819">
    <property type="entry name" value="Lipid_transp_b-sht_shell"/>
</dbReference>
<dbReference type="InterPro" id="IPR001747">
    <property type="entry name" value="Vitellogenin_N"/>
</dbReference>
<dbReference type="PANTHER" id="PTHR12214">
    <property type="entry name" value="GC-RICH SEQUENCE DNA-BINDING FACTOR"/>
    <property type="match status" value="1"/>
</dbReference>
<keyword evidence="6" id="KW-0175">Coiled coil</keyword>
<evidence type="ECO:0000256" key="3">
    <source>
        <dbReference type="ARBA" id="ARBA00022729"/>
    </source>
</evidence>
<name>A0A836JUC4_9HYME</name>
<dbReference type="GO" id="GO:0005319">
    <property type="term" value="F:lipid transporter activity"/>
    <property type="evidence" value="ECO:0007669"/>
    <property type="project" value="InterPro"/>
</dbReference>